<dbReference type="Proteomes" id="UP000004491">
    <property type="component" value="Unassembled WGS sequence"/>
</dbReference>
<dbReference type="InterPro" id="IPR036768">
    <property type="entry name" value="PolIII_chi_sf"/>
</dbReference>
<dbReference type="InterPro" id="IPR007459">
    <property type="entry name" value="DNA_pol3_chi"/>
</dbReference>
<dbReference type="GO" id="GO:0003887">
    <property type="term" value="F:DNA-directed DNA polymerase activity"/>
    <property type="evidence" value="ECO:0007669"/>
    <property type="project" value="UniProtKB-EC"/>
</dbReference>
<proteinExistence type="predicted"/>
<dbReference type="Pfam" id="PF04364">
    <property type="entry name" value="DNA_pol3_chi"/>
    <property type="match status" value="1"/>
</dbReference>
<keyword evidence="2" id="KW-1185">Reference proteome</keyword>
<protein>
    <submittedName>
        <fullName evidence="1">DNA polymerase III subunit chi</fullName>
        <ecNumber evidence="1">2.7.7.7</ecNumber>
    </submittedName>
</protein>
<dbReference type="SUPFAM" id="SSF102400">
    <property type="entry name" value="DNA polymerase III chi subunit"/>
    <property type="match status" value="1"/>
</dbReference>
<comment type="caution">
    <text evidence="1">The sequence shown here is derived from an EMBL/GenBank/DDBJ whole genome shotgun (WGS) entry which is preliminary data.</text>
</comment>
<dbReference type="PANTHER" id="PTHR38767">
    <property type="entry name" value="DNA POLYMERASE III SUBUNIT CHI"/>
    <property type="match status" value="1"/>
</dbReference>
<gene>
    <name evidence="1" type="primary">holC</name>
    <name evidence="1" type="ORF">Rifp1Sym_ar00270</name>
</gene>
<dbReference type="PANTHER" id="PTHR38767:SF1">
    <property type="entry name" value="DNA POLYMERASE III SUBUNIT CHI"/>
    <property type="match status" value="1"/>
</dbReference>
<name>G2DBH6_9GAMM</name>
<dbReference type="EMBL" id="AFOC01000018">
    <property type="protein sequence ID" value="EGV52042.1"/>
    <property type="molecule type" value="Genomic_DNA"/>
</dbReference>
<accession>G2DBH6</accession>
<dbReference type="GO" id="GO:0032298">
    <property type="term" value="P:positive regulation of DNA-templated DNA replication initiation"/>
    <property type="evidence" value="ECO:0007669"/>
    <property type="project" value="TreeGrafter"/>
</dbReference>
<dbReference type="EC" id="2.7.7.7" evidence="1"/>
<evidence type="ECO:0000313" key="2">
    <source>
        <dbReference type="Proteomes" id="UP000004491"/>
    </source>
</evidence>
<reference evidence="1" key="1">
    <citation type="journal article" date="2011" name="ISME J.">
        <title>The endosymbionts of the deep-sea tubeworms Riftia pachyptila and Tevnia jerichonana share an identical physiology as revealed by proteogenomic analyses.</title>
        <authorList>
            <person name="Gardebrecht A."/>
            <person name="Markert S."/>
            <person name="Felbeck H."/>
            <person name="Thuermer A."/>
            <person name="Albrecht D."/>
            <person name="Wollherr A."/>
            <person name="Kabisch J."/>
            <person name="Lehmann R."/>
            <person name="Daniel R."/>
            <person name="Liesegang H."/>
            <person name="Hecker M."/>
            <person name="Sievert S.M."/>
            <person name="Schweder T."/>
        </authorList>
    </citation>
    <scope>NUCLEOTIDE SEQUENCE [LARGE SCALE GENOMIC DNA]</scope>
</reference>
<dbReference type="Gene3D" id="3.40.50.10110">
    <property type="entry name" value="DNA polymerase III subunit chi"/>
    <property type="match status" value="1"/>
</dbReference>
<organism evidence="1 2">
    <name type="scientific">endosymbiont of Riftia pachyptila</name>
    <name type="common">vent Ph05</name>
    <dbReference type="NCBI Taxonomy" id="1048808"/>
    <lineage>
        <taxon>Bacteria</taxon>
        <taxon>Pseudomonadati</taxon>
        <taxon>Pseudomonadota</taxon>
        <taxon>Gammaproteobacteria</taxon>
        <taxon>sulfur-oxidizing symbionts</taxon>
    </lineage>
</organism>
<evidence type="ECO:0000313" key="1">
    <source>
        <dbReference type="EMBL" id="EGV52042.1"/>
    </source>
</evidence>
<dbReference type="GO" id="GO:0003677">
    <property type="term" value="F:DNA binding"/>
    <property type="evidence" value="ECO:0007669"/>
    <property type="project" value="InterPro"/>
</dbReference>
<dbReference type="PATRIC" id="fig|1048808.3.peg.939"/>
<dbReference type="AlphaFoldDB" id="G2DBH6"/>
<sequence>MPNPATPMTQVDFYILDDKARINRYSLACRLTEKIYHQGRRVFIHTVSADEARHMERLLWTFRQGSFIPHGLLGSADATTTPVIIGSSGDAGEEQDVLINLAPEVPNFFSRFSRVAELIDREPEVKRSGRERFRFYRDRGYPMNTHNIDL</sequence>
<keyword evidence="1" id="KW-0808">Transferase</keyword>
<dbReference type="GO" id="GO:0006260">
    <property type="term" value="P:DNA replication"/>
    <property type="evidence" value="ECO:0007669"/>
    <property type="project" value="InterPro"/>
</dbReference>
<keyword evidence="1" id="KW-0548">Nucleotidyltransferase</keyword>